<dbReference type="PANTHER" id="PTHR13370">
    <property type="entry name" value="RNA METHYLASE-RELATED"/>
    <property type="match status" value="1"/>
</dbReference>
<evidence type="ECO:0000256" key="2">
    <source>
        <dbReference type="ARBA" id="ARBA00022603"/>
    </source>
</evidence>
<keyword evidence="2 6" id="KW-0489">Methyltransferase</keyword>
<dbReference type="PROSITE" id="PS00092">
    <property type="entry name" value="N6_MTASE"/>
    <property type="match status" value="1"/>
</dbReference>
<feature type="domain" description="DNA methylase N-4/N-6" evidence="5">
    <location>
        <begin position="51"/>
        <end position="266"/>
    </location>
</feature>
<dbReference type="SUPFAM" id="SSF53335">
    <property type="entry name" value="S-adenosyl-L-methionine-dependent methyltransferases"/>
    <property type="match status" value="1"/>
</dbReference>
<dbReference type="GO" id="GO:0003677">
    <property type="term" value="F:DNA binding"/>
    <property type="evidence" value="ECO:0007669"/>
    <property type="project" value="InterPro"/>
</dbReference>
<evidence type="ECO:0000256" key="3">
    <source>
        <dbReference type="ARBA" id="ARBA00022679"/>
    </source>
</evidence>
<dbReference type="InterPro" id="IPR001091">
    <property type="entry name" value="RM_Methyltransferase"/>
</dbReference>
<evidence type="ECO:0000256" key="1">
    <source>
        <dbReference type="ARBA" id="ARBA00006594"/>
    </source>
</evidence>
<dbReference type="EMBL" id="UHIA01000004">
    <property type="protein sequence ID" value="SUO95890.1"/>
    <property type="molecule type" value="Genomic_DNA"/>
</dbReference>
<sequence length="273" mass="31188">MENDFNILKEEAAIYHSNLKKQVSDGMVIYNENALSLMRRILDKHPNGCFDMIFVDPPYFLSNDGFTCQNGQMVSVNKGCWDKSKGLAGNLEFYEEWLRLCYALLKPKGTIWVCGTHHNIYLIGYLMQSIGYHILNNITWEKPNPPPNLSCRFFTHSTETLLWAKKDKKAKHIFHYDVMKAQNGDKQMKCVWKIAPPNKKEKLFGKHPTQKPLALVERCIQAASHAGDLIFDPFMGSGTTGVAALQNGRKFCGCEMEKTFFELAEKRLGIKNV</sequence>
<dbReference type="InterPro" id="IPR002941">
    <property type="entry name" value="DNA_methylase_N4/N6"/>
</dbReference>
<dbReference type="GO" id="GO:0008170">
    <property type="term" value="F:N-methyltransferase activity"/>
    <property type="evidence" value="ECO:0007669"/>
    <property type="project" value="InterPro"/>
</dbReference>
<dbReference type="Gene3D" id="3.40.50.150">
    <property type="entry name" value="Vaccinia Virus protein VP39"/>
    <property type="match status" value="1"/>
</dbReference>
<keyword evidence="3 6" id="KW-0808">Transferase</keyword>
<evidence type="ECO:0000256" key="4">
    <source>
        <dbReference type="RuleBase" id="RU362026"/>
    </source>
</evidence>
<protein>
    <recommendedName>
        <fullName evidence="4">Methyltransferase</fullName>
        <ecNumber evidence="4">2.1.1.-</ecNumber>
    </recommendedName>
</protein>
<dbReference type="AlphaFoldDB" id="A0A380MTH1"/>
<dbReference type="OrthoDB" id="9816043at2"/>
<dbReference type="PANTHER" id="PTHR13370:SF3">
    <property type="entry name" value="TRNA (GUANINE(10)-N2)-METHYLTRANSFERASE HOMOLOG"/>
    <property type="match status" value="1"/>
</dbReference>
<evidence type="ECO:0000313" key="7">
    <source>
        <dbReference type="Proteomes" id="UP000254575"/>
    </source>
</evidence>
<dbReference type="RefSeq" id="WP_115218063.1">
    <property type="nucleotide sequence ID" value="NZ_UHIA01000004.1"/>
</dbReference>
<evidence type="ECO:0000313" key="6">
    <source>
        <dbReference type="EMBL" id="SUO95890.1"/>
    </source>
</evidence>
<dbReference type="GO" id="GO:0032259">
    <property type="term" value="P:methylation"/>
    <property type="evidence" value="ECO:0007669"/>
    <property type="project" value="UniProtKB-KW"/>
</dbReference>
<dbReference type="PRINTS" id="PR00508">
    <property type="entry name" value="S21N4MTFRASE"/>
</dbReference>
<dbReference type="InterPro" id="IPR002052">
    <property type="entry name" value="DNA_methylase_N6_adenine_CS"/>
</dbReference>
<organism evidence="6 7">
    <name type="scientific">Suttonella indologenes</name>
    <dbReference type="NCBI Taxonomy" id="13276"/>
    <lineage>
        <taxon>Bacteria</taxon>
        <taxon>Pseudomonadati</taxon>
        <taxon>Pseudomonadota</taxon>
        <taxon>Gammaproteobacteria</taxon>
        <taxon>Cardiobacteriales</taxon>
        <taxon>Cardiobacteriaceae</taxon>
        <taxon>Suttonella</taxon>
    </lineage>
</organism>
<accession>A0A380MTH1</accession>
<gene>
    <name evidence="6" type="primary">dpnA</name>
    <name evidence="6" type="ORF">NCTC10717_00776</name>
</gene>
<dbReference type="GO" id="GO:0005737">
    <property type="term" value="C:cytoplasm"/>
    <property type="evidence" value="ECO:0007669"/>
    <property type="project" value="TreeGrafter"/>
</dbReference>
<dbReference type="EC" id="2.1.1.-" evidence="4"/>
<proteinExistence type="inferred from homology"/>
<name>A0A380MTH1_9GAMM</name>
<dbReference type="Proteomes" id="UP000254575">
    <property type="component" value="Unassembled WGS sequence"/>
</dbReference>
<keyword evidence="7" id="KW-1185">Reference proteome</keyword>
<comment type="similarity">
    <text evidence="1 4">Belongs to the N(4)/N(6)-methyltransferase family.</text>
</comment>
<reference evidence="6 7" key="1">
    <citation type="submission" date="2018-06" db="EMBL/GenBank/DDBJ databases">
        <authorList>
            <consortium name="Pathogen Informatics"/>
            <person name="Doyle S."/>
        </authorList>
    </citation>
    <scope>NUCLEOTIDE SEQUENCE [LARGE SCALE GENOMIC DNA]</scope>
    <source>
        <strain evidence="6 7">NCTC10717</strain>
    </source>
</reference>
<dbReference type="InterPro" id="IPR029063">
    <property type="entry name" value="SAM-dependent_MTases_sf"/>
</dbReference>
<dbReference type="REBASE" id="420129">
    <property type="entry name" value="M1.Sin10717ORF776P"/>
</dbReference>
<evidence type="ECO:0000259" key="5">
    <source>
        <dbReference type="Pfam" id="PF01555"/>
    </source>
</evidence>
<dbReference type="Pfam" id="PF01555">
    <property type="entry name" value="N6_N4_Mtase"/>
    <property type="match status" value="1"/>
</dbReference>